<keyword evidence="10" id="KW-0169">Cobalamin biosynthesis</keyword>
<feature type="binding site" evidence="19">
    <location>
        <begin position="10"/>
        <end position="17"/>
    </location>
    <ligand>
        <name>GTP</name>
        <dbReference type="ChEBI" id="CHEBI:37565"/>
    </ligand>
</feature>
<dbReference type="PANTHER" id="PTHR34848">
    <property type="match status" value="1"/>
</dbReference>
<dbReference type="SUPFAM" id="SSF52540">
    <property type="entry name" value="P-loop containing nucleoside triphosphate hydrolases"/>
    <property type="match status" value="1"/>
</dbReference>
<dbReference type="OrthoDB" id="9799422at2"/>
<evidence type="ECO:0000256" key="17">
    <source>
        <dbReference type="ARBA" id="ARBA00030571"/>
    </source>
</evidence>
<feature type="domain" description="AAA+ ATPase" evidence="20">
    <location>
        <begin position="2"/>
        <end position="178"/>
    </location>
</feature>
<proteinExistence type="inferred from homology"/>
<dbReference type="UniPathway" id="UPA00148">
    <property type="reaction ID" value="UER00236"/>
</dbReference>
<keyword evidence="11 21" id="KW-0808">Transferase</keyword>
<dbReference type="Proteomes" id="UP000182412">
    <property type="component" value="Unassembled WGS sequence"/>
</dbReference>
<evidence type="ECO:0000256" key="14">
    <source>
        <dbReference type="ARBA" id="ARBA00022840"/>
    </source>
</evidence>
<evidence type="ECO:0000256" key="4">
    <source>
        <dbReference type="ARBA" id="ARBA00003889"/>
    </source>
</evidence>
<evidence type="ECO:0000256" key="5">
    <source>
        <dbReference type="ARBA" id="ARBA00004692"/>
    </source>
</evidence>
<dbReference type="PIRSF" id="PIRSF006135">
    <property type="entry name" value="CobU"/>
    <property type="match status" value="1"/>
</dbReference>
<comment type="similarity">
    <text evidence="7">Belongs to the CobU/CobP family.</text>
</comment>
<dbReference type="Gene3D" id="3.40.50.300">
    <property type="entry name" value="P-loop containing nucleotide triphosphate hydrolases"/>
    <property type="match status" value="1"/>
</dbReference>
<evidence type="ECO:0000256" key="3">
    <source>
        <dbReference type="ARBA" id="ARBA00001522"/>
    </source>
</evidence>
<evidence type="ECO:0000313" key="22">
    <source>
        <dbReference type="Proteomes" id="UP000182412"/>
    </source>
</evidence>
<evidence type="ECO:0000256" key="7">
    <source>
        <dbReference type="ARBA" id="ARBA00007490"/>
    </source>
</evidence>
<protein>
    <recommendedName>
        <fullName evidence="16">Adenosylcobinamide kinase</fullName>
        <ecNumber evidence="8">2.7.1.156</ecNumber>
        <ecNumber evidence="9">2.7.7.62</ecNumber>
    </recommendedName>
    <alternativeName>
        <fullName evidence="17">Adenosylcobinamide-phosphate guanylyltransferase</fullName>
    </alternativeName>
</protein>
<evidence type="ECO:0000256" key="18">
    <source>
        <dbReference type="PIRSR" id="PIRSR006135-1"/>
    </source>
</evidence>
<evidence type="ECO:0000256" key="11">
    <source>
        <dbReference type="ARBA" id="ARBA00022679"/>
    </source>
</evidence>
<feature type="active site" description="GMP-histidine intermediate" evidence="18">
    <location>
        <position position="51"/>
    </location>
</feature>
<dbReference type="GO" id="GO:0005525">
    <property type="term" value="F:GTP binding"/>
    <property type="evidence" value="ECO:0007669"/>
    <property type="project" value="UniProtKB-KW"/>
</dbReference>
<keyword evidence="15 19" id="KW-0342">GTP-binding</keyword>
<keyword evidence="13 21" id="KW-0418">Kinase</keyword>
<dbReference type="Pfam" id="PF02283">
    <property type="entry name" value="CobU"/>
    <property type="match status" value="1"/>
</dbReference>
<keyword evidence="12 19" id="KW-0547">Nucleotide-binding</keyword>
<name>A0A1H0S9Y5_SELRU</name>
<feature type="binding site" evidence="19">
    <location>
        <position position="85"/>
    </location>
    <ligand>
        <name>GTP</name>
        <dbReference type="ChEBI" id="CHEBI:37565"/>
    </ligand>
</feature>
<evidence type="ECO:0000256" key="10">
    <source>
        <dbReference type="ARBA" id="ARBA00022573"/>
    </source>
</evidence>
<evidence type="ECO:0000256" key="8">
    <source>
        <dbReference type="ARBA" id="ARBA00012016"/>
    </source>
</evidence>
<comment type="catalytic activity">
    <reaction evidence="2">
        <text>adenosylcob(III)inamide phosphate + GTP + H(+) = adenosylcob(III)inamide-GDP + diphosphate</text>
        <dbReference type="Rhea" id="RHEA:22712"/>
        <dbReference type="ChEBI" id="CHEBI:15378"/>
        <dbReference type="ChEBI" id="CHEBI:33019"/>
        <dbReference type="ChEBI" id="CHEBI:37565"/>
        <dbReference type="ChEBI" id="CHEBI:58502"/>
        <dbReference type="ChEBI" id="CHEBI:60487"/>
        <dbReference type="EC" id="2.7.7.62"/>
    </reaction>
</comment>
<accession>A0A1H0S9Y5</accession>
<dbReference type="RefSeq" id="WP_074572341.1">
    <property type="nucleotide sequence ID" value="NZ_FNJQ01000016.1"/>
</dbReference>
<comment type="catalytic activity">
    <reaction evidence="1">
        <text>adenosylcob(III)inamide + ATP = adenosylcob(III)inamide phosphate + ADP + H(+)</text>
        <dbReference type="Rhea" id="RHEA:15769"/>
        <dbReference type="ChEBI" id="CHEBI:2480"/>
        <dbReference type="ChEBI" id="CHEBI:15378"/>
        <dbReference type="ChEBI" id="CHEBI:30616"/>
        <dbReference type="ChEBI" id="CHEBI:58502"/>
        <dbReference type="ChEBI" id="CHEBI:456216"/>
        <dbReference type="EC" id="2.7.1.156"/>
    </reaction>
</comment>
<dbReference type="AlphaFoldDB" id="A0A1H0S9Y5"/>
<dbReference type="SMART" id="SM00382">
    <property type="entry name" value="AAA"/>
    <property type="match status" value="1"/>
</dbReference>
<reference evidence="21 22" key="1">
    <citation type="submission" date="2016-10" db="EMBL/GenBank/DDBJ databases">
        <authorList>
            <person name="de Groot N.N."/>
        </authorList>
    </citation>
    <scope>NUCLEOTIDE SEQUENCE [LARGE SCALE GENOMIC DNA]</scope>
    <source>
        <strain evidence="21 22">S137</strain>
    </source>
</reference>
<evidence type="ECO:0000256" key="13">
    <source>
        <dbReference type="ARBA" id="ARBA00022777"/>
    </source>
</evidence>
<comment type="function">
    <text evidence="4">Catalyzes ATP-dependent phosphorylation of adenosylcobinamide and addition of GMP to adenosylcobinamide phosphate.</text>
</comment>
<feature type="binding site" evidence="19">
    <location>
        <position position="63"/>
    </location>
    <ligand>
        <name>GTP</name>
        <dbReference type="ChEBI" id="CHEBI:37565"/>
    </ligand>
</feature>
<dbReference type="EMBL" id="FNJQ01000016">
    <property type="protein sequence ID" value="SDP38319.1"/>
    <property type="molecule type" value="Genomic_DNA"/>
</dbReference>
<evidence type="ECO:0000256" key="12">
    <source>
        <dbReference type="ARBA" id="ARBA00022741"/>
    </source>
</evidence>
<feature type="binding site" evidence="19">
    <location>
        <begin position="35"/>
        <end position="37"/>
    </location>
    <ligand>
        <name>GTP</name>
        <dbReference type="ChEBI" id="CHEBI:37565"/>
    </ligand>
</feature>
<evidence type="ECO:0000256" key="16">
    <source>
        <dbReference type="ARBA" id="ARBA00029570"/>
    </source>
</evidence>
<dbReference type="NCBIfam" id="NF004469">
    <property type="entry name" value="PRK05800.1"/>
    <property type="match status" value="1"/>
</dbReference>
<evidence type="ECO:0000256" key="9">
    <source>
        <dbReference type="ARBA" id="ARBA00012523"/>
    </source>
</evidence>
<dbReference type="GO" id="GO:0005524">
    <property type="term" value="F:ATP binding"/>
    <property type="evidence" value="ECO:0007669"/>
    <property type="project" value="UniProtKB-KW"/>
</dbReference>
<evidence type="ECO:0000256" key="19">
    <source>
        <dbReference type="PIRSR" id="PIRSR006135-2"/>
    </source>
</evidence>
<dbReference type="PANTHER" id="PTHR34848:SF1">
    <property type="entry name" value="BIFUNCTIONAL ADENOSYLCOBALAMIN BIOSYNTHESIS PROTEIN COBU"/>
    <property type="match status" value="1"/>
</dbReference>
<evidence type="ECO:0000259" key="20">
    <source>
        <dbReference type="SMART" id="SM00382"/>
    </source>
</evidence>
<dbReference type="InterPro" id="IPR003203">
    <property type="entry name" value="CobU/CobP"/>
</dbReference>
<dbReference type="GO" id="GO:0043752">
    <property type="term" value="F:adenosylcobinamide kinase activity"/>
    <property type="evidence" value="ECO:0007669"/>
    <property type="project" value="UniProtKB-EC"/>
</dbReference>
<keyword evidence="21" id="KW-0548">Nucleotidyltransferase</keyword>
<dbReference type="CDD" id="cd00544">
    <property type="entry name" value="CobU"/>
    <property type="match status" value="1"/>
</dbReference>
<comment type="catalytic activity">
    <reaction evidence="3">
        <text>adenosylcob(III)inamide + GTP = adenosylcob(III)inamide phosphate + GDP + H(+)</text>
        <dbReference type="Rhea" id="RHEA:15765"/>
        <dbReference type="ChEBI" id="CHEBI:2480"/>
        <dbReference type="ChEBI" id="CHEBI:15378"/>
        <dbReference type="ChEBI" id="CHEBI:37565"/>
        <dbReference type="ChEBI" id="CHEBI:58189"/>
        <dbReference type="ChEBI" id="CHEBI:58502"/>
        <dbReference type="EC" id="2.7.1.156"/>
    </reaction>
</comment>
<evidence type="ECO:0000313" key="21">
    <source>
        <dbReference type="EMBL" id="SDP38319.1"/>
    </source>
</evidence>
<evidence type="ECO:0000256" key="1">
    <source>
        <dbReference type="ARBA" id="ARBA00000312"/>
    </source>
</evidence>
<dbReference type="GO" id="GO:0008820">
    <property type="term" value="F:cobinamide phosphate guanylyltransferase activity"/>
    <property type="evidence" value="ECO:0007669"/>
    <property type="project" value="UniProtKB-EC"/>
</dbReference>
<dbReference type="GO" id="GO:0009236">
    <property type="term" value="P:cobalamin biosynthetic process"/>
    <property type="evidence" value="ECO:0007669"/>
    <property type="project" value="UniProtKB-UniPathway"/>
</dbReference>
<keyword evidence="14" id="KW-0067">ATP-binding</keyword>
<comment type="pathway">
    <text evidence="5">Cofactor biosynthesis; adenosylcobalamin biosynthesis; adenosylcobalamin from cob(II)yrinate a,c-diamide: step 6/7.</text>
</comment>
<dbReference type="EC" id="2.7.7.62" evidence="9"/>
<evidence type="ECO:0000256" key="15">
    <source>
        <dbReference type="ARBA" id="ARBA00023134"/>
    </source>
</evidence>
<dbReference type="InterPro" id="IPR027417">
    <property type="entry name" value="P-loop_NTPase"/>
</dbReference>
<comment type="pathway">
    <text evidence="6">Cofactor biosynthesis; adenosylcobalamin biosynthesis; adenosylcobalamin from cob(II)yrinate a,c-diamide: step 5/7.</text>
</comment>
<gene>
    <name evidence="21" type="ORF">SAMN05216366_11623</name>
</gene>
<evidence type="ECO:0000256" key="6">
    <source>
        <dbReference type="ARBA" id="ARBA00005159"/>
    </source>
</evidence>
<dbReference type="EC" id="2.7.1.156" evidence="8"/>
<organism evidence="21 22">
    <name type="scientific">Selenomonas ruminantium</name>
    <dbReference type="NCBI Taxonomy" id="971"/>
    <lineage>
        <taxon>Bacteria</taxon>
        <taxon>Bacillati</taxon>
        <taxon>Bacillota</taxon>
        <taxon>Negativicutes</taxon>
        <taxon>Selenomonadales</taxon>
        <taxon>Selenomonadaceae</taxon>
        <taxon>Selenomonas</taxon>
    </lineage>
</organism>
<sequence length="196" mass="21317">MAGKIVLVTGGARSGKSAFAERLAAKAGESVGYIATAQIYDEEMRYRVKLHQERRPDNWQTYEAPFGAEKALAEAAASHTVILFDCITLYLSNLLCAIPEADLTEERAYADMTVQIDRLLQAAQTAAEQGVTVIFVSNEVGAGIVPENRLARFYRDLSGLANQRIAAAAEDVYAVLAGIPVNIKRLNTLLVQEGDR</sequence>
<dbReference type="InterPro" id="IPR003593">
    <property type="entry name" value="AAA+_ATPase"/>
</dbReference>
<evidence type="ECO:0000256" key="2">
    <source>
        <dbReference type="ARBA" id="ARBA00000711"/>
    </source>
</evidence>